<evidence type="ECO:0000259" key="8">
    <source>
        <dbReference type="Pfam" id="PF09335"/>
    </source>
</evidence>
<keyword evidence="2" id="KW-1003">Cell membrane</keyword>
<feature type="compositionally biased region" description="Basic and acidic residues" evidence="6">
    <location>
        <begin position="44"/>
        <end position="60"/>
    </location>
</feature>
<reference evidence="9" key="1">
    <citation type="submission" date="2015-08" db="EMBL/GenBank/DDBJ databases">
        <authorList>
            <person name="Babu N.S."/>
            <person name="Beckwith C.J."/>
            <person name="Beseler K.G."/>
            <person name="Brison A."/>
            <person name="Carone J.V."/>
            <person name="Caskin T.P."/>
            <person name="Diamond M."/>
            <person name="Durham M.E."/>
            <person name="Foxe J.M."/>
            <person name="Go M."/>
            <person name="Henderson B.A."/>
            <person name="Jones I.B."/>
            <person name="McGettigan J.A."/>
            <person name="Micheletti S.J."/>
            <person name="Nasrallah M.E."/>
            <person name="Ortiz D."/>
            <person name="Piller C.R."/>
            <person name="Privatt S.R."/>
            <person name="Schneider S.L."/>
            <person name="Sharp S."/>
            <person name="Smith T.C."/>
            <person name="Stanton J.D."/>
            <person name="Ullery H.E."/>
            <person name="Wilson R.J."/>
            <person name="Serrano M.G."/>
            <person name="Buck G."/>
            <person name="Lee V."/>
            <person name="Wang Y."/>
            <person name="Carvalho R."/>
            <person name="Voegtly L."/>
            <person name="Shi R."/>
            <person name="Duckworth R."/>
            <person name="Johnson A."/>
            <person name="Loviza R."/>
            <person name="Walstead R."/>
            <person name="Shah Z."/>
            <person name="Kiflezghi M."/>
            <person name="Wade K."/>
            <person name="Ball S.L."/>
            <person name="Bradley K.W."/>
            <person name="Asai D.J."/>
            <person name="Bowman C.A."/>
            <person name="Russell D.A."/>
            <person name="Pope W.H."/>
            <person name="Jacobs-Sera D."/>
            <person name="Hendrix R.W."/>
            <person name="Hatfull G.F."/>
        </authorList>
    </citation>
    <scope>NUCLEOTIDE SEQUENCE</scope>
</reference>
<dbReference type="PANTHER" id="PTHR30353:SF0">
    <property type="entry name" value="TRANSMEMBRANE PROTEIN"/>
    <property type="match status" value="1"/>
</dbReference>
<feature type="transmembrane region" description="Helical" evidence="7">
    <location>
        <begin position="164"/>
        <end position="183"/>
    </location>
</feature>
<organism evidence="9">
    <name type="scientific">Auxenochlorella protothecoides</name>
    <name type="common">Green microalga</name>
    <name type="synonym">Chlorella protothecoides</name>
    <dbReference type="NCBI Taxonomy" id="3075"/>
    <lineage>
        <taxon>Eukaryota</taxon>
        <taxon>Viridiplantae</taxon>
        <taxon>Chlorophyta</taxon>
        <taxon>core chlorophytes</taxon>
        <taxon>Trebouxiophyceae</taxon>
        <taxon>Chlorellales</taxon>
        <taxon>Chlorellaceae</taxon>
        <taxon>Auxenochlorella</taxon>
    </lineage>
</organism>
<evidence type="ECO:0000256" key="5">
    <source>
        <dbReference type="ARBA" id="ARBA00023136"/>
    </source>
</evidence>
<gene>
    <name evidence="9" type="ORF">g.33406</name>
</gene>
<feature type="transmembrane region" description="Helical" evidence="7">
    <location>
        <begin position="285"/>
        <end position="307"/>
    </location>
</feature>
<feature type="domain" description="VTT" evidence="8">
    <location>
        <begin position="183"/>
        <end position="305"/>
    </location>
</feature>
<dbReference type="AlphaFoldDB" id="A0A1D1ZX30"/>
<evidence type="ECO:0000256" key="4">
    <source>
        <dbReference type="ARBA" id="ARBA00022989"/>
    </source>
</evidence>
<comment type="subcellular location">
    <subcellularLocation>
        <location evidence="1">Cell membrane</location>
        <topology evidence="1">Multi-pass membrane protein</topology>
    </subcellularLocation>
</comment>
<protein>
    <recommendedName>
        <fullName evidence="8">VTT domain-containing protein</fullName>
    </recommendedName>
</protein>
<keyword evidence="5 7" id="KW-0472">Membrane</keyword>
<dbReference type="GO" id="GO:0005886">
    <property type="term" value="C:plasma membrane"/>
    <property type="evidence" value="ECO:0007669"/>
    <property type="project" value="UniProtKB-SubCell"/>
</dbReference>
<keyword evidence="4 7" id="KW-1133">Transmembrane helix</keyword>
<name>A0A1D1ZX30_AUXPR</name>
<dbReference type="EMBL" id="GDKF01007133">
    <property type="protein sequence ID" value="JAT71489.1"/>
    <property type="molecule type" value="Transcribed_RNA"/>
</dbReference>
<dbReference type="InterPro" id="IPR032818">
    <property type="entry name" value="DedA-like"/>
</dbReference>
<proteinExistence type="predicted"/>
<evidence type="ECO:0000256" key="6">
    <source>
        <dbReference type="SAM" id="MobiDB-lite"/>
    </source>
</evidence>
<feature type="region of interest" description="Disordered" evidence="6">
    <location>
        <begin position="1"/>
        <end position="60"/>
    </location>
</feature>
<evidence type="ECO:0000256" key="7">
    <source>
        <dbReference type="SAM" id="Phobius"/>
    </source>
</evidence>
<evidence type="ECO:0000256" key="3">
    <source>
        <dbReference type="ARBA" id="ARBA00022692"/>
    </source>
</evidence>
<keyword evidence="3 7" id="KW-0812">Transmembrane</keyword>
<evidence type="ECO:0000256" key="1">
    <source>
        <dbReference type="ARBA" id="ARBA00004651"/>
    </source>
</evidence>
<sequence>PRSAKNAPSSQRGIEQRIREFTSHLTPRMQRRYSCSGEAPQTRCRSESRSPDCSPEHDSTVEYLSDMPSTNSVSFASSNEEVVYRLHSSTWQRPASHRLPSLLISAILLLPYFNCPAQAQDVANSASPEVSSAVVSGLRGLLGYLLHLDVHLGELVAIHGRASYTILFAIVFAETGLVIAPFLPGDSLLFATGALAASDKLNIYLLLLTYMAAAVLGDLVSYTAGKYLGAHVQQSRLVKKEHLVKTQHFFAKHGGRAVVLGRFLPIVRTFAPFVAGMSAMPGSAFAYFNVLGAALWTCLCCGGGYVFGNVPLVRNNFSLVMLAIVVLSILPAAYEVLTTRGVRQRKLRLAGPGTLTGQFGGLVVSRHPSQTGGTSIA</sequence>
<evidence type="ECO:0000313" key="9">
    <source>
        <dbReference type="EMBL" id="JAT71489.1"/>
    </source>
</evidence>
<evidence type="ECO:0000256" key="2">
    <source>
        <dbReference type="ARBA" id="ARBA00022475"/>
    </source>
</evidence>
<feature type="transmembrane region" description="Helical" evidence="7">
    <location>
        <begin position="203"/>
        <end position="224"/>
    </location>
</feature>
<accession>A0A1D1ZX30</accession>
<feature type="compositionally biased region" description="Polar residues" evidence="6">
    <location>
        <begin position="1"/>
        <end position="13"/>
    </location>
</feature>
<feature type="transmembrane region" description="Helical" evidence="7">
    <location>
        <begin position="319"/>
        <end position="337"/>
    </location>
</feature>
<dbReference type="PANTHER" id="PTHR30353">
    <property type="entry name" value="INNER MEMBRANE PROTEIN DEDA-RELATED"/>
    <property type="match status" value="1"/>
</dbReference>
<dbReference type="InterPro" id="IPR032816">
    <property type="entry name" value="VTT_dom"/>
</dbReference>
<dbReference type="Pfam" id="PF09335">
    <property type="entry name" value="VTT_dom"/>
    <property type="match status" value="1"/>
</dbReference>
<feature type="non-terminal residue" evidence="9">
    <location>
        <position position="1"/>
    </location>
</feature>